<dbReference type="AlphaFoldDB" id="A0A8T2V088"/>
<dbReference type="InterPro" id="IPR017761">
    <property type="entry name" value="Laccase"/>
</dbReference>
<dbReference type="Gene3D" id="2.60.40.420">
    <property type="entry name" value="Cupredoxins - blue copper proteins"/>
    <property type="match status" value="3"/>
</dbReference>
<protein>
    <recommendedName>
        <fullName evidence="4 12">Laccase</fullName>
        <ecNumber evidence="4 12">1.10.3.2</ecNumber>
    </recommendedName>
    <alternativeName>
        <fullName evidence="12">Benzenediol:oxygen oxidoreductase</fullName>
    </alternativeName>
    <alternativeName>
        <fullName evidence="12">Diphenol oxidase</fullName>
    </alternativeName>
    <alternativeName>
        <fullName evidence="12">Urishiol oxidase</fullName>
    </alternativeName>
</protein>
<evidence type="ECO:0000256" key="8">
    <source>
        <dbReference type="ARBA" id="ARBA00022737"/>
    </source>
</evidence>
<evidence type="ECO:0000256" key="2">
    <source>
        <dbReference type="ARBA" id="ARBA00004271"/>
    </source>
</evidence>
<dbReference type="PANTHER" id="PTHR11709">
    <property type="entry name" value="MULTI-COPPER OXIDASE"/>
    <property type="match status" value="1"/>
</dbReference>
<evidence type="ECO:0000256" key="3">
    <source>
        <dbReference type="ARBA" id="ARBA00010609"/>
    </source>
</evidence>
<evidence type="ECO:0000256" key="7">
    <source>
        <dbReference type="ARBA" id="ARBA00022723"/>
    </source>
</evidence>
<dbReference type="InterPro" id="IPR011706">
    <property type="entry name" value="Cu-oxidase_C"/>
</dbReference>
<comment type="function">
    <text evidence="12">Lignin degradation and detoxification of lignin-derived products.</text>
</comment>
<evidence type="ECO:0000256" key="5">
    <source>
        <dbReference type="ARBA" id="ARBA00022523"/>
    </source>
</evidence>
<feature type="signal peptide" evidence="12">
    <location>
        <begin position="1"/>
        <end position="24"/>
    </location>
</feature>
<keyword evidence="9 12" id="KW-0560">Oxidoreductase</keyword>
<keyword evidence="6 12" id="KW-0964">Secreted</keyword>
<comment type="subcellular location">
    <subcellularLocation>
        <location evidence="2 12">Secreted</location>
        <location evidence="2 12">Extracellular space</location>
        <location evidence="2 12">Apoplast</location>
    </subcellularLocation>
</comment>
<dbReference type="InterPro" id="IPR002355">
    <property type="entry name" value="Cu_oxidase_Cu_BS"/>
</dbReference>
<dbReference type="EC" id="1.10.3.2" evidence="4 12"/>
<keyword evidence="8 12" id="KW-0677">Repeat</keyword>
<dbReference type="InterPro" id="IPR045087">
    <property type="entry name" value="Cu-oxidase_fam"/>
</dbReference>
<organism evidence="16 17">
    <name type="scientific">Ceratopteris richardii</name>
    <name type="common">Triangle waterfern</name>
    <dbReference type="NCBI Taxonomy" id="49495"/>
    <lineage>
        <taxon>Eukaryota</taxon>
        <taxon>Viridiplantae</taxon>
        <taxon>Streptophyta</taxon>
        <taxon>Embryophyta</taxon>
        <taxon>Tracheophyta</taxon>
        <taxon>Polypodiopsida</taxon>
        <taxon>Polypodiidae</taxon>
        <taxon>Polypodiales</taxon>
        <taxon>Pteridineae</taxon>
        <taxon>Pteridaceae</taxon>
        <taxon>Parkerioideae</taxon>
        <taxon>Ceratopteris</taxon>
    </lineage>
</organism>
<keyword evidence="11 12" id="KW-0439">Lignin degradation</keyword>
<dbReference type="EMBL" id="CM035409">
    <property type="protein sequence ID" value="KAH7439616.1"/>
    <property type="molecule type" value="Genomic_DNA"/>
</dbReference>
<evidence type="ECO:0000256" key="4">
    <source>
        <dbReference type="ARBA" id="ARBA00012297"/>
    </source>
</evidence>
<sequence>MFLAKSALLILVCFFLSNAICAIAATVNLDWKIEYTNVTRLCHTKSLISVNGQFPGPTVYVTEGDTVIVNVTNLVSNNVTIHWHGVRQLLSAWADGPVYITQCPIQTGHSYVHRFQVTGQRGTLFWHAHISWLRATLYGAFIILPKQSASYPFSTPTTDFPIVLGEWWNSNVEDVIAEALATGGGYNISDALTINGQPGNLYDCSQQDTPTFNVTQGKTYLLRVINAAVNFQLYFGVTGHNLTVVEADAEYTKPYNTPYIVLAPGQTTNVLLTANQTAGQYYMAASVFSPAPIGPVPFPQTATTAILNYVVSKSNRSSTSNATTSLGPLPTFPAYNDLQSVETFYRALRSQSYSKGYYYMDVPQAVDEDLLFTVGYSLQPCPQGEQCRGPLGERLSANINNVTFADPSISILQAYYNQINGVYETDFPEQPLIDFDYTGSYNGGMQSILGTKVKVLNFNETVQMVFQDTSLLFFESHPIHLHGQNFYEVGRGSGNYNPSTDPLSFNLNDPPSRNTVSIPSGGWAAVRFRTTNPGVWYMHCHIDLHNSWGMAMAFIVKNGNGTSQTLPAPPADLPPC</sequence>
<feature type="chain" id="PRO_5035962118" description="Laccase" evidence="12">
    <location>
        <begin position="25"/>
        <end position="576"/>
    </location>
</feature>
<dbReference type="OrthoDB" id="2121828at2759"/>
<evidence type="ECO:0000259" key="13">
    <source>
        <dbReference type="Pfam" id="PF00394"/>
    </source>
</evidence>
<keyword evidence="5 12" id="KW-0052">Apoplast</keyword>
<keyword evidence="17" id="KW-1185">Reference proteome</keyword>
<comment type="catalytic activity">
    <reaction evidence="1 12">
        <text>4 hydroquinone + O2 = 4 benzosemiquinone + 2 H2O</text>
        <dbReference type="Rhea" id="RHEA:11276"/>
        <dbReference type="ChEBI" id="CHEBI:15377"/>
        <dbReference type="ChEBI" id="CHEBI:15379"/>
        <dbReference type="ChEBI" id="CHEBI:17594"/>
        <dbReference type="ChEBI" id="CHEBI:17977"/>
        <dbReference type="EC" id="1.10.3.2"/>
    </reaction>
</comment>
<dbReference type="Pfam" id="PF07731">
    <property type="entry name" value="Cu-oxidase_2"/>
    <property type="match status" value="1"/>
</dbReference>
<evidence type="ECO:0000313" key="17">
    <source>
        <dbReference type="Proteomes" id="UP000825935"/>
    </source>
</evidence>
<dbReference type="GO" id="GO:0052716">
    <property type="term" value="F:hydroquinone:oxygen oxidoreductase activity"/>
    <property type="evidence" value="ECO:0007669"/>
    <property type="project" value="UniProtKB-EC"/>
</dbReference>
<feature type="domain" description="Plastocyanin-like" evidence="13">
    <location>
        <begin position="159"/>
        <end position="309"/>
    </location>
</feature>
<comment type="caution">
    <text evidence="16">The sequence shown here is derived from an EMBL/GenBank/DDBJ whole genome shotgun (WGS) entry which is preliminary data.</text>
</comment>
<dbReference type="Pfam" id="PF00394">
    <property type="entry name" value="Cu-oxidase"/>
    <property type="match status" value="1"/>
</dbReference>
<dbReference type="InterPro" id="IPR034289">
    <property type="entry name" value="CuRO_3_LCC"/>
</dbReference>
<evidence type="ECO:0000259" key="14">
    <source>
        <dbReference type="Pfam" id="PF07731"/>
    </source>
</evidence>
<dbReference type="FunFam" id="2.60.40.420:FF:000062">
    <property type="entry name" value="Laccase"/>
    <property type="match status" value="1"/>
</dbReference>
<evidence type="ECO:0000256" key="9">
    <source>
        <dbReference type="ARBA" id="ARBA00023002"/>
    </source>
</evidence>
<dbReference type="CDD" id="cd13897">
    <property type="entry name" value="CuRO_3_LCC_plant"/>
    <property type="match status" value="1"/>
</dbReference>
<keyword evidence="12" id="KW-0732">Signal</keyword>
<feature type="domain" description="Plastocyanin-like" evidence="15">
    <location>
        <begin position="33"/>
        <end position="147"/>
    </location>
</feature>
<keyword evidence="7 12" id="KW-0479">Metal-binding</keyword>
<dbReference type="InterPro" id="IPR033138">
    <property type="entry name" value="Cu_oxidase_CS"/>
</dbReference>
<evidence type="ECO:0000256" key="10">
    <source>
        <dbReference type="ARBA" id="ARBA00023008"/>
    </source>
</evidence>
<dbReference type="PROSITE" id="PS00079">
    <property type="entry name" value="MULTICOPPER_OXIDASE1"/>
    <property type="match status" value="1"/>
</dbReference>
<evidence type="ECO:0000256" key="1">
    <source>
        <dbReference type="ARBA" id="ARBA00000349"/>
    </source>
</evidence>
<dbReference type="GO" id="GO:0048046">
    <property type="term" value="C:apoplast"/>
    <property type="evidence" value="ECO:0007669"/>
    <property type="project" value="UniProtKB-SubCell"/>
</dbReference>
<gene>
    <name evidence="16" type="ORF">KP509_04G068600</name>
</gene>
<dbReference type="Proteomes" id="UP000825935">
    <property type="component" value="Chromosome 4"/>
</dbReference>
<dbReference type="OMA" id="GYYYMDV"/>
<dbReference type="PROSITE" id="PS00080">
    <property type="entry name" value="MULTICOPPER_OXIDASE2"/>
    <property type="match status" value="1"/>
</dbReference>
<dbReference type="SUPFAM" id="SSF49503">
    <property type="entry name" value="Cupredoxins"/>
    <property type="match status" value="3"/>
</dbReference>
<comment type="cofactor">
    <cofactor evidence="12">
        <name>Cu cation</name>
        <dbReference type="ChEBI" id="CHEBI:23378"/>
    </cofactor>
    <text evidence="12">Binds 4 Cu cations per monomer.</text>
</comment>
<proteinExistence type="inferred from homology"/>
<dbReference type="CDD" id="cd13849">
    <property type="entry name" value="CuRO_1_LCC_plant"/>
    <property type="match status" value="1"/>
</dbReference>
<evidence type="ECO:0000313" key="16">
    <source>
        <dbReference type="EMBL" id="KAH7439616.1"/>
    </source>
</evidence>
<evidence type="ECO:0000256" key="11">
    <source>
        <dbReference type="ARBA" id="ARBA00023185"/>
    </source>
</evidence>
<evidence type="ECO:0000259" key="15">
    <source>
        <dbReference type="Pfam" id="PF07732"/>
    </source>
</evidence>
<comment type="similarity">
    <text evidence="3 12">Belongs to the multicopper oxidase family.</text>
</comment>
<dbReference type="InterPro" id="IPR034285">
    <property type="entry name" value="CuRO_2_LCC"/>
</dbReference>
<dbReference type="CDD" id="cd13875">
    <property type="entry name" value="CuRO_2_LCC_plant"/>
    <property type="match status" value="1"/>
</dbReference>
<dbReference type="InterPro" id="IPR008972">
    <property type="entry name" value="Cupredoxin"/>
</dbReference>
<reference evidence="16" key="1">
    <citation type="submission" date="2021-08" db="EMBL/GenBank/DDBJ databases">
        <title>WGS assembly of Ceratopteris richardii.</title>
        <authorList>
            <person name="Marchant D.B."/>
            <person name="Chen G."/>
            <person name="Jenkins J."/>
            <person name="Shu S."/>
            <person name="Leebens-Mack J."/>
            <person name="Grimwood J."/>
            <person name="Schmutz J."/>
            <person name="Soltis P."/>
            <person name="Soltis D."/>
            <person name="Chen Z.-H."/>
        </authorList>
    </citation>
    <scope>NUCLEOTIDE SEQUENCE</scope>
    <source>
        <strain evidence="16">Whitten #5841</strain>
        <tissue evidence="16">Leaf</tissue>
    </source>
</reference>
<keyword evidence="10 12" id="KW-0186">Copper</keyword>
<name>A0A8T2V088_CERRI</name>
<dbReference type="NCBIfam" id="TIGR03389">
    <property type="entry name" value="laccase"/>
    <property type="match status" value="1"/>
</dbReference>
<dbReference type="InterPro" id="IPR034288">
    <property type="entry name" value="CuRO_1_LCC"/>
</dbReference>
<dbReference type="GO" id="GO:0005507">
    <property type="term" value="F:copper ion binding"/>
    <property type="evidence" value="ECO:0007669"/>
    <property type="project" value="InterPro"/>
</dbReference>
<evidence type="ECO:0000256" key="6">
    <source>
        <dbReference type="ARBA" id="ARBA00022525"/>
    </source>
</evidence>
<evidence type="ECO:0000256" key="12">
    <source>
        <dbReference type="RuleBase" id="RU361119"/>
    </source>
</evidence>
<dbReference type="Pfam" id="PF07732">
    <property type="entry name" value="Cu-oxidase_3"/>
    <property type="match status" value="1"/>
</dbReference>
<accession>A0A8T2V088</accession>
<dbReference type="GO" id="GO:0046274">
    <property type="term" value="P:lignin catabolic process"/>
    <property type="evidence" value="ECO:0007669"/>
    <property type="project" value="UniProtKB-KW"/>
</dbReference>
<dbReference type="InterPro" id="IPR001117">
    <property type="entry name" value="Cu-oxidase_2nd"/>
</dbReference>
<dbReference type="PANTHER" id="PTHR11709:SF522">
    <property type="entry name" value="LACCASE-4"/>
    <property type="match status" value="1"/>
</dbReference>
<feature type="domain" description="Plastocyanin-like" evidence="14">
    <location>
        <begin position="443"/>
        <end position="559"/>
    </location>
</feature>
<dbReference type="InterPro" id="IPR011707">
    <property type="entry name" value="Cu-oxidase-like_N"/>
</dbReference>